<gene>
    <name evidence="1" type="ORF">VP395_10860</name>
</gene>
<dbReference type="RefSeq" id="WP_346242034.1">
    <property type="nucleotide sequence ID" value="NZ_JAZHYP010000004.1"/>
</dbReference>
<proteinExistence type="predicted"/>
<accession>A0ABV0AAU7</accession>
<evidence type="ECO:0008006" key="3">
    <source>
        <dbReference type="Google" id="ProtNLM"/>
    </source>
</evidence>
<reference evidence="1 2" key="1">
    <citation type="submission" date="2024-01" db="EMBL/GenBank/DDBJ databases">
        <title>Mariniflexile litorale sp. nov., isolated from the shallow sediments of the Sea of Japan.</title>
        <authorList>
            <person name="Romanenko L."/>
            <person name="Bystritskaya E."/>
            <person name="Isaeva M."/>
        </authorList>
    </citation>
    <scope>NUCLEOTIDE SEQUENCE [LARGE SCALE GENOMIC DNA]</scope>
    <source>
        <strain evidence="1 2">KCTC 32427</strain>
    </source>
</reference>
<dbReference type="Proteomes" id="UP001416393">
    <property type="component" value="Unassembled WGS sequence"/>
</dbReference>
<dbReference type="EMBL" id="JAZHYP010000004">
    <property type="protein sequence ID" value="MEN3324231.1"/>
    <property type="molecule type" value="Genomic_DNA"/>
</dbReference>
<name>A0ABV0AAU7_9FLAO</name>
<evidence type="ECO:0000313" key="1">
    <source>
        <dbReference type="EMBL" id="MEN3324231.1"/>
    </source>
</evidence>
<sequence>MNLKSFILIILISNLFAISFAQKKLGLYGDYERDTLQGRNFGDFIKPKKTVYNYSFSEVDIVPTFTKKCAGLDNNSDKEKCFGDYFFEILRKRMQIPDGLKENRPIIVVTKFTINELGEIQDIIILESNDYTGKVKNIIIKVLNKMPQIKPAMINNQFVKVNYSFPIKISL</sequence>
<dbReference type="Gene3D" id="3.30.1150.10">
    <property type="match status" value="1"/>
</dbReference>
<comment type="caution">
    <text evidence="1">The sequence shown here is derived from an EMBL/GenBank/DDBJ whole genome shotgun (WGS) entry which is preliminary data.</text>
</comment>
<protein>
    <recommendedName>
        <fullName evidence="3">TonB-like protein</fullName>
    </recommendedName>
</protein>
<evidence type="ECO:0000313" key="2">
    <source>
        <dbReference type="Proteomes" id="UP001416393"/>
    </source>
</evidence>
<organism evidence="1 2">
    <name type="scientific">Mariniflexile soesokkakense</name>
    <dbReference type="NCBI Taxonomy" id="1343160"/>
    <lineage>
        <taxon>Bacteria</taxon>
        <taxon>Pseudomonadati</taxon>
        <taxon>Bacteroidota</taxon>
        <taxon>Flavobacteriia</taxon>
        <taxon>Flavobacteriales</taxon>
        <taxon>Flavobacteriaceae</taxon>
        <taxon>Mariniflexile</taxon>
    </lineage>
</organism>
<keyword evidence="2" id="KW-1185">Reference proteome</keyword>